<organism evidence="5 6">
    <name type="scientific">Zingiber officinale</name>
    <name type="common">Ginger</name>
    <name type="synonym">Amomum zingiber</name>
    <dbReference type="NCBI Taxonomy" id="94328"/>
    <lineage>
        <taxon>Eukaryota</taxon>
        <taxon>Viridiplantae</taxon>
        <taxon>Streptophyta</taxon>
        <taxon>Embryophyta</taxon>
        <taxon>Tracheophyta</taxon>
        <taxon>Spermatophyta</taxon>
        <taxon>Magnoliopsida</taxon>
        <taxon>Liliopsida</taxon>
        <taxon>Zingiberales</taxon>
        <taxon>Zingiberaceae</taxon>
        <taxon>Zingiber</taxon>
    </lineage>
</organism>
<feature type="domain" description="Myb-like" evidence="3">
    <location>
        <begin position="16"/>
        <end position="68"/>
    </location>
</feature>
<dbReference type="CDD" id="cd00167">
    <property type="entry name" value="SANT"/>
    <property type="match status" value="2"/>
</dbReference>
<dbReference type="SUPFAM" id="SSF101447">
    <property type="entry name" value="Formin homology 2 domain (FH2 domain)"/>
    <property type="match status" value="1"/>
</dbReference>
<dbReference type="GO" id="GO:0003677">
    <property type="term" value="F:DNA binding"/>
    <property type="evidence" value="ECO:0007669"/>
    <property type="project" value="UniProtKB-KW"/>
</dbReference>
<sequence>MQSRLMQLSGGGGHGSIALRKGPWTAEEDEILVEYVRKNGPRNWSSIRTQGLLLRDRKSCRFRWVNVLQPGLKTGCKFSEEEERVVIELQAQLGNKWARIATYLPGRTDNDVKNFWYTRQQRLARSLRDLRRPEATRQDSANSQPLPPPPPPPPPPPQDQYASASQMLIQDSFTDDHLRQLDGVVDYDLEYSFMNYSSSMLEFDVPPQLFTAPWQSSLDLPPDLDLWQFQDPHFSHRLLPEEPRFFGVMRSDQETELPWPLDNFDELPHDMFDFIDQPPPPPITNSC</sequence>
<dbReference type="FunFam" id="1.10.10.60:FF:000351">
    <property type="entry name" value="Transcription factor GAMYB"/>
    <property type="match status" value="1"/>
</dbReference>
<dbReference type="SUPFAM" id="SSF46689">
    <property type="entry name" value="Homeodomain-like"/>
    <property type="match status" value="1"/>
</dbReference>
<evidence type="ECO:0000313" key="5">
    <source>
        <dbReference type="EMBL" id="KAG6487934.1"/>
    </source>
</evidence>
<feature type="domain" description="HTH myb-type" evidence="4">
    <location>
        <begin position="73"/>
        <end position="124"/>
    </location>
</feature>
<feature type="domain" description="Myb-like" evidence="3">
    <location>
        <begin position="77"/>
        <end position="120"/>
    </location>
</feature>
<feature type="domain" description="HTH myb-type" evidence="4">
    <location>
        <begin position="16"/>
        <end position="72"/>
    </location>
</feature>
<reference evidence="5 6" key="1">
    <citation type="submission" date="2020-08" db="EMBL/GenBank/DDBJ databases">
        <title>Plant Genome Project.</title>
        <authorList>
            <person name="Zhang R.-G."/>
        </authorList>
    </citation>
    <scope>NUCLEOTIDE SEQUENCE [LARGE SCALE GENOMIC DNA]</scope>
    <source>
        <tissue evidence="5">Rhizome</tissue>
    </source>
</reference>
<feature type="compositionally biased region" description="Basic and acidic residues" evidence="2">
    <location>
        <begin position="127"/>
        <end position="137"/>
    </location>
</feature>
<dbReference type="InterPro" id="IPR001005">
    <property type="entry name" value="SANT/Myb"/>
</dbReference>
<dbReference type="AlphaFoldDB" id="A0A8J5FE43"/>
<dbReference type="PROSITE" id="PS50090">
    <property type="entry name" value="MYB_LIKE"/>
    <property type="match status" value="2"/>
</dbReference>
<feature type="region of interest" description="Disordered" evidence="2">
    <location>
        <begin position="127"/>
        <end position="161"/>
    </location>
</feature>
<dbReference type="PANTHER" id="PTHR47996">
    <property type="entry name" value="TRANSCRIPTION FACTOR DUO1"/>
    <property type="match status" value="1"/>
</dbReference>
<dbReference type="EMBL" id="JACMSC010000015">
    <property type="protein sequence ID" value="KAG6487934.1"/>
    <property type="molecule type" value="Genomic_DNA"/>
</dbReference>
<dbReference type="Pfam" id="PF00249">
    <property type="entry name" value="Myb_DNA-binding"/>
    <property type="match status" value="2"/>
</dbReference>
<keyword evidence="6" id="KW-1185">Reference proteome</keyword>
<evidence type="ECO:0000313" key="6">
    <source>
        <dbReference type="Proteomes" id="UP000734854"/>
    </source>
</evidence>
<dbReference type="Proteomes" id="UP000734854">
    <property type="component" value="Unassembled WGS sequence"/>
</dbReference>
<proteinExistence type="predicted"/>
<comment type="caution">
    <text evidence="5">The sequence shown here is derived from an EMBL/GenBank/DDBJ whole genome shotgun (WGS) entry which is preliminary data.</text>
</comment>
<protein>
    <submittedName>
        <fullName evidence="5">Uncharacterized protein</fullName>
    </submittedName>
</protein>
<evidence type="ECO:0000256" key="1">
    <source>
        <dbReference type="ARBA" id="ARBA00023125"/>
    </source>
</evidence>
<feature type="compositionally biased region" description="Pro residues" evidence="2">
    <location>
        <begin position="145"/>
        <end position="158"/>
    </location>
</feature>
<name>A0A8J5FE43_ZINOF</name>
<evidence type="ECO:0000259" key="4">
    <source>
        <dbReference type="PROSITE" id="PS51294"/>
    </source>
</evidence>
<dbReference type="InterPro" id="IPR017930">
    <property type="entry name" value="Myb_dom"/>
</dbReference>
<dbReference type="SMART" id="SM00717">
    <property type="entry name" value="SANT"/>
    <property type="match status" value="2"/>
</dbReference>
<dbReference type="Gene3D" id="1.10.10.60">
    <property type="entry name" value="Homeodomain-like"/>
    <property type="match status" value="2"/>
</dbReference>
<accession>A0A8J5FE43</accession>
<dbReference type="PANTHER" id="PTHR47996:SF3">
    <property type="entry name" value="TRANSCRIPTION FACTOR DUO1"/>
    <property type="match status" value="1"/>
</dbReference>
<gene>
    <name evidence="5" type="ORF">ZIOFF_056672</name>
</gene>
<evidence type="ECO:0000259" key="3">
    <source>
        <dbReference type="PROSITE" id="PS50090"/>
    </source>
</evidence>
<dbReference type="InterPro" id="IPR053106">
    <property type="entry name" value="Plant_Male-Germline_Reg_TFs"/>
</dbReference>
<evidence type="ECO:0000256" key="2">
    <source>
        <dbReference type="SAM" id="MobiDB-lite"/>
    </source>
</evidence>
<dbReference type="PROSITE" id="PS51294">
    <property type="entry name" value="HTH_MYB"/>
    <property type="match status" value="2"/>
</dbReference>
<dbReference type="InterPro" id="IPR009057">
    <property type="entry name" value="Homeodomain-like_sf"/>
</dbReference>
<keyword evidence="1" id="KW-0238">DNA-binding</keyword>